<name>A0A562NL76_9RHOB</name>
<organism evidence="1 2">
    <name type="scientific">Paracoccus sulfuroxidans</name>
    <dbReference type="NCBI Taxonomy" id="384678"/>
    <lineage>
        <taxon>Bacteria</taxon>
        <taxon>Pseudomonadati</taxon>
        <taxon>Pseudomonadota</taxon>
        <taxon>Alphaproteobacteria</taxon>
        <taxon>Rhodobacterales</taxon>
        <taxon>Paracoccaceae</taxon>
        <taxon>Paracoccus</taxon>
    </lineage>
</organism>
<proteinExistence type="predicted"/>
<evidence type="ECO:0000313" key="1">
    <source>
        <dbReference type="EMBL" id="TWI32962.1"/>
    </source>
</evidence>
<comment type="caution">
    <text evidence="1">The sequence shown here is derived from an EMBL/GenBank/DDBJ whole genome shotgun (WGS) entry which is preliminary data.</text>
</comment>
<dbReference type="RefSeq" id="WP_145398914.1">
    <property type="nucleotide sequence ID" value="NZ_VLKU01000008.1"/>
</dbReference>
<protein>
    <submittedName>
        <fullName evidence="1">Uncharacterized protein</fullName>
    </submittedName>
</protein>
<sequence>MELKRDTPLTWVPATGPEAEGFRQDSVPLLAYSLYPPSGYNGLRRAEDDTRARYYRQAMEALIDSAFDEPRQEGAEVTMPPVLDR</sequence>
<dbReference type="AlphaFoldDB" id="A0A562NL76"/>
<dbReference type="EMBL" id="VLKU01000008">
    <property type="protein sequence ID" value="TWI32962.1"/>
    <property type="molecule type" value="Genomic_DNA"/>
</dbReference>
<keyword evidence="2" id="KW-1185">Reference proteome</keyword>
<accession>A0A562NL76</accession>
<gene>
    <name evidence="1" type="ORF">IQ24_02844</name>
</gene>
<reference evidence="1 2" key="1">
    <citation type="journal article" date="2015" name="Stand. Genomic Sci.">
        <title>Genomic Encyclopedia of Bacterial and Archaeal Type Strains, Phase III: the genomes of soil and plant-associated and newly described type strains.</title>
        <authorList>
            <person name="Whitman W.B."/>
            <person name="Woyke T."/>
            <person name="Klenk H.P."/>
            <person name="Zhou Y."/>
            <person name="Lilburn T.G."/>
            <person name="Beck B.J."/>
            <person name="De Vos P."/>
            <person name="Vandamme P."/>
            <person name="Eisen J.A."/>
            <person name="Garrity G."/>
            <person name="Hugenholtz P."/>
            <person name="Kyrpides N.C."/>
        </authorList>
    </citation>
    <scope>NUCLEOTIDE SEQUENCE [LARGE SCALE GENOMIC DNA]</scope>
    <source>
        <strain evidence="1 2">CGMCC 1.5364</strain>
    </source>
</reference>
<dbReference type="Proteomes" id="UP000316225">
    <property type="component" value="Unassembled WGS sequence"/>
</dbReference>
<evidence type="ECO:0000313" key="2">
    <source>
        <dbReference type="Proteomes" id="UP000316225"/>
    </source>
</evidence>